<proteinExistence type="predicted"/>
<dbReference type="Pfam" id="PF13439">
    <property type="entry name" value="Glyco_transf_4"/>
    <property type="match status" value="1"/>
</dbReference>
<sequence length="408" mass="46473">MKILITTDVYTSNVNGVVTSIKNLTKALTERGHEVRILTLSQRGASYREGNVYYIRSLDAGKVYPGARAAVSPCHRFVKELVEWKPDVVHSQCEFTSYFYARCIAKQAKAPLLHTYHTVYEDYTHYFSPSEKLGKKAVAFLTRHLLKKADGVIAPTDKVARLLYSYGVEVPVYTVPTGIDLTPYEEARREREREGWRRLTSAPILVTVGRVAKEKNLDEILNFLATKRGSRYHWLVVGDGPHRAELETRCRELGLSRRVTFTGMVDPKEVPFYYQMGDAFVSASTSETQGLTYVEALSSGLPAICRKDDCLQGVISNGKNGWQYETAEEFFDALEILFPESLVHRQKITGWEYEMCSINARQSVYRFSTDEFGRSMEAIYRSLRGAKEEVLEKKTVLQWRKGLAALRK</sequence>
<dbReference type="PANTHER" id="PTHR45947:SF3">
    <property type="entry name" value="SULFOQUINOVOSYL TRANSFERASE SQD2"/>
    <property type="match status" value="1"/>
</dbReference>
<name>A0A9D0ZUS6_9FIRM</name>
<dbReference type="PANTHER" id="PTHR45947">
    <property type="entry name" value="SULFOQUINOVOSYL TRANSFERASE SQD2"/>
    <property type="match status" value="1"/>
</dbReference>
<feature type="domain" description="Glycosyltransferase subfamily 4-like N-terminal" evidence="2">
    <location>
        <begin position="14"/>
        <end position="181"/>
    </location>
</feature>
<organism evidence="3 4">
    <name type="scientific">Candidatus Limivivens merdigallinarum</name>
    <dbReference type="NCBI Taxonomy" id="2840859"/>
    <lineage>
        <taxon>Bacteria</taxon>
        <taxon>Bacillati</taxon>
        <taxon>Bacillota</taxon>
        <taxon>Clostridia</taxon>
        <taxon>Lachnospirales</taxon>
        <taxon>Lachnospiraceae</taxon>
        <taxon>Lachnospiraceae incertae sedis</taxon>
        <taxon>Candidatus Limivivens</taxon>
    </lineage>
</organism>
<reference evidence="3" key="2">
    <citation type="journal article" date="2021" name="PeerJ">
        <title>Extensive microbial diversity within the chicken gut microbiome revealed by metagenomics and culture.</title>
        <authorList>
            <person name="Gilroy R."/>
            <person name="Ravi A."/>
            <person name="Getino M."/>
            <person name="Pursley I."/>
            <person name="Horton D.L."/>
            <person name="Alikhan N.F."/>
            <person name="Baker D."/>
            <person name="Gharbi K."/>
            <person name="Hall N."/>
            <person name="Watson M."/>
            <person name="Adriaenssens E.M."/>
            <person name="Foster-Nyarko E."/>
            <person name="Jarju S."/>
            <person name="Secka A."/>
            <person name="Antonio M."/>
            <person name="Oren A."/>
            <person name="Chaudhuri R.R."/>
            <person name="La Ragione R."/>
            <person name="Hildebrand F."/>
            <person name="Pallen M.J."/>
        </authorList>
    </citation>
    <scope>NUCLEOTIDE SEQUENCE</scope>
    <source>
        <strain evidence="3">ChiSjej3B21-11622</strain>
    </source>
</reference>
<protein>
    <submittedName>
        <fullName evidence="3">Glycosyltransferase</fullName>
    </submittedName>
</protein>
<feature type="domain" description="Glycosyl transferase family 1" evidence="1">
    <location>
        <begin position="189"/>
        <end position="333"/>
    </location>
</feature>
<dbReference type="InterPro" id="IPR028098">
    <property type="entry name" value="Glyco_trans_4-like_N"/>
</dbReference>
<reference evidence="3" key="1">
    <citation type="submission" date="2020-10" db="EMBL/GenBank/DDBJ databases">
        <authorList>
            <person name="Gilroy R."/>
        </authorList>
    </citation>
    <scope>NUCLEOTIDE SEQUENCE</scope>
    <source>
        <strain evidence="3">ChiSjej3B21-11622</strain>
    </source>
</reference>
<dbReference type="InterPro" id="IPR001296">
    <property type="entry name" value="Glyco_trans_1"/>
</dbReference>
<dbReference type="GO" id="GO:0016758">
    <property type="term" value="F:hexosyltransferase activity"/>
    <property type="evidence" value="ECO:0007669"/>
    <property type="project" value="TreeGrafter"/>
</dbReference>
<comment type="caution">
    <text evidence="3">The sequence shown here is derived from an EMBL/GenBank/DDBJ whole genome shotgun (WGS) entry which is preliminary data.</text>
</comment>
<evidence type="ECO:0000259" key="2">
    <source>
        <dbReference type="Pfam" id="PF13439"/>
    </source>
</evidence>
<dbReference type="Pfam" id="PF00534">
    <property type="entry name" value="Glycos_transf_1"/>
    <property type="match status" value="1"/>
</dbReference>
<dbReference type="EMBL" id="DVFT01000092">
    <property type="protein sequence ID" value="HIQ96129.1"/>
    <property type="molecule type" value="Genomic_DNA"/>
</dbReference>
<evidence type="ECO:0000259" key="1">
    <source>
        <dbReference type="Pfam" id="PF00534"/>
    </source>
</evidence>
<evidence type="ECO:0000313" key="3">
    <source>
        <dbReference type="EMBL" id="HIQ96129.1"/>
    </source>
</evidence>
<dbReference type="Proteomes" id="UP000886886">
    <property type="component" value="Unassembled WGS sequence"/>
</dbReference>
<gene>
    <name evidence="3" type="ORF">IAB26_06175</name>
</gene>
<dbReference type="SUPFAM" id="SSF53756">
    <property type="entry name" value="UDP-Glycosyltransferase/glycogen phosphorylase"/>
    <property type="match status" value="1"/>
</dbReference>
<dbReference type="AlphaFoldDB" id="A0A9D0ZUS6"/>
<dbReference type="InterPro" id="IPR050194">
    <property type="entry name" value="Glycosyltransferase_grp1"/>
</dbReference>
<evidence type="ECO:0000313" key="4">
    <source>
        <dbReference type="Proteomes" id="UP000886886"/>
    </source>
</evidence>
<dbReference type="Gene3D" id="3.40.50.2000">
    <property type="entry name" value="Glycogen Phosphorylase B"/>
    <property type="match status" value="2"/>
</dbReference>
<accession>A0A9D0ZUS6</accession>